<feature type="non-terminal residue" evidence="1">
    <location>
        <position position="42"/>
    </location>
</feature>
<comment type="caution">
    <text evidence="1">The sequence shown here is derived from an EMBL/GenBank/DDBJ whole genome shotgun (WGS) entry which is preliminary data.</text>
</comment>
<accession>A0ACA9MYA1</accession>
<name>A0ACA9MYA1_9GLOM</name>
<organism evidence="1 2">
    <name type="scientific">Cetraspora pellucida</name>
    <dbReference type="NCBI Taxonomy" id="1433469"/>
    <lineage>
        <taxon>Eukaryota</taxon>
        <taxon>Fungi</taxon>
        <taxon>Fungi incertae sedis</taxon>
        <taxon>Mucoromycota</taxon>
        <taxon>Glomeromycotina</taxon>
        <taxon>Glomeromycetes</taxon>
        <taxon>Diversisporales</taxon>
        <taxon>Gigasporaceae</taxon>
        <taxon>Cetraspora</taxon>
    </lineage>
</organism>
<dbReference type="Proteomes" id="UP000789366">
    <property type="component" value="Unassembled WGS sequence"/>
</dbReference>
<protein>
    <submittedName>
        <fullName evidence="1">6520_t:CDS:1</fullName>
    </submittedName>
</protein>
<evidence type="ECO:0000313" key="2">
    <source>
        <dbReference type="Proteomes" id="UP000789366"/>
    </source>
</evidence>
<sequence>MQSVRPTVGYPSIKEAQLGLLEAIVQIISSDGQADKRRCSKM</sequence>
<dbReference type="EMBL" id="CAJVPW010011075">
    <property type="protein sequence ID" value="CAG8621935.1"/>
    <property type="molecule type" value="Genomic_DNA"/>
</dbReference>
<gene>
    <name evidence="1" type="ORF">SPELUC_LOCUS7896</name>
</gene>
<proteinExistence type="predicted"/>
<keyword evidence="2" id="KW-1185">Reference proteome</keyword>
<reference evidence="1" key="1">
    <citation type="submission" date="2021-06" db="EMBL/GenBank/DDBJ databases">
        <authorList>
            <person name="Kallberg Y."/>
            <person name="Tangrot J."/>
            <person name="Rosling A."/>
        </authorList>
    </citation>
    <scope>NUCLEOTIDE SEQUENCE</scope>
    <source>
        <strain evidence="1">28 12/20/2015</strain>
    </source>
</reference>
<evidence type="ECO:0000313" key="1">
    <source>
        <dbReference type="EMBL" id="CAG8621935.1"/>
    </source>
</evidence>